<keyword evidence="2" id="KW-1185">Reference proteome</keyword>
<gene>
    <name evidence="1" type="ORF">IEQ44_04255</name>
</gene>
<accession>A0ABR9RQM2</accession>
<dbReference type="RefSeq" id="WP_193637181.1">
    <property type="nucleotide sequence ID" value="NZ_JADCSA010000003.1"/>
</dbReference>
<protein>
    <submittedName>
        <fullName evidence="1">Uncharacterized protein</fullName>
    </submittedName>
</protein>
<dbReference type="EMBL" id="JADCSA010000003">
    <property type="protein sequence ID" value="MBE7323861.1"/>
    <property type="molecule type" value="Genomic_DNA"/>
</dbReference>
<reference evidence="1 2" key="1">
    <citation type="submission" date="2020-10" db="EMBL/GenBank/DDBJ databases">
        <title>Nocardioides sp. isolated from sludge.</title>
        <authorList>
            <person name="Zhang X."/>
        </authorList>
    </citation>
    <scope>NUCLEOTIDE SEQUENCE [LARGE SCALE GENOMIC DNA]</scope>
    <source>
        <strain evidence="1 2">Y6</strain>
    </source>
</reference>
<evidence type="ECO:0000313" key="1">
    <source>
        <dbReference type="EMBL" id="MBE7323861.1"/>
    </source>
</evidence>
<proteinExistence type="predicted"/>
<evidence type="ECO:0000313" key="2">
    <source>
        <dbReference type="Proteomes" id="UP000756387"/>
    </source>
</evidence>
<name>A0ABR9RQM2_9ACTN</name>
<organism evidence="1 2">
    <name type="scientific">Nocardioides malaquae</name>
    <dbReference type="NCBI Taxonomy" id="2773426"/>
    <lineage>
        <taxon>Bacteria</taxon>
        <taxon>Bacillati</taxon>
        <taxon>Actinomycetota</taxon>
        <taxon>Actinomycetes</taxon>
        <taxon>Propionibacteriales</taxon>
        <taxon>Nocardioidaceae</taxon>
        <taxon>Nocardioides</taxon>
    </lineage>
</organism>
<comment type="caution">
    <text evidence="1">The sequence shown here is derived from an EMBL/GenBank/DDBJ whole genome shotgun (WGS) entry which is preliminary data.</text>
</comment>
<sequence>MTQDTVALPEARRRADHLLGDAGDIGQGLVAQSLLAWQVFGDALAG</sequence>
<dbReference type="Proteomes" id="UP000756387">
    <property type="component" value="Unassembled WGS sequence"/>
</dbReference>